<dbReference type="OrthoDB" id="10049244at2759"/>
<comment type="subcellular location">
    <subcellularLocation>
        <location evidence="6">Membrane</location>
        <topology evidence="6">Single-pass membrane protein</topology>
    </subcellularLocation>
</comment>
<feature type="short sequence motif" description="GXGXXG" evidence="5">
    <location>
        <begin position="243"/>
        <end position="248"/>
    </location>
</feature>
<evidence type="ECO:0000256" key="7">
    <source>
        <dbReference type="SAM" id="MobiDB-lite"/>
    </source>
</evidence>
<dbReference type="Gene3D" id="3.40.1090.10">
    <property type="entry name" value="Cytosolic phospholipase A2 catalytic domain"/>
    <property type="match status" value="2"/>
</dbReference>
<comment type="similarity">
    <text evidence="6">Belongs to the PLPL family.</text>
</comment>
<protein>
    <recommendedName>
        <fullName evidence="6">Patatin-like phospholipase domain-containing protein</fullName>
        <ecNumber evidence="6">3.1.1.-</ecNumber>
    </recommendedName>
</protein>
<evidence type="ECO:0000256" key="1">
    <source>
        <dbReference type="ARBA" id="ARBA00002682"/>
    </source>
</evidence>
<dbReference type="Pfam" id="PF01734">
    <property type="entry name" value="Patatin"/>
    <property type="match status" value="1"/>
</dbReference>
<evidence type="ECO:0000259" key="8">
    <source>
        <dbReference type="PROSITE" id="PS51635"/>
    </source>
</evidence>
<comment type="function">
    <text evidence="1">Probable lipid hydrolase.</text>
</comment>
<dbReference type="InterPro" id="IPR050301">
    <property type="entry name" value="NTE"/>
</dbReference>
<dbReference type="GO" id="GO:0016020">
    <property type="term" value="C:membrane"/>
    <property type="evidence" value="ECO:0007669"/>
    <property type="project" value="UniProtKB-SubCell"/>
</dbReference>
<dbReference type="GO" id="GO:0016042">
    <property type="term" value="P:lipid catabolic process"/>
    <property type="evidence" value="ECO:0007669"/>
    <property type="project" value="UniProtKB-UniRule"/>
</dbReference>
<dbReference type="PROSITE" id="PS51635">
    <property type="entry name" value="PNPLA"/>
    <property type="match status" value="1"/>
</dbReference>
<dbReference type="EMBL" id="ML996690">
    <property type="protein sequence ID" value="KAF2402875.1"/>
    <property type="molecule type" value="Genomic_DNA"/>
</dbReference>
<evidence type="ECO:0000256" key="5">
    <source>
        <dbReference type="PROSITE-ProRule" id="PRU01161"/>
    </source>
</evidence>
<dbReference type="EC" id="3.1.1.-" evidence="6"/>
<accession>A0A6G1I4G9</accession>
<sequence>MALLPDTSIFTASFHTDNADIATPDASQARNKRRRRSKSSSGGVLSPLLRFARDPAGQAGAFLSASLQAGSESRGNGEASQQVNVEDDVQEARRQALNLRMSEAVTYSAWRAAATELDKLEGRDEWKAEDEDPIYDAEHVAARLAELEEARFSCDLRRILSLVRTSLTRDLGGMGDLRLYKYAHIGTKRLIERYIEAACAAIQTLVELTESLQEGGGITSHEVLEQLLNTRQAFGRSALLLSGGGTFGMAHIGVVKSLWHAKLLPRIICGSSAGSIVCAVLCTKTDAEIPTVLEEFCDGDLAVFEAEDGEPEGWLRKCARFLKYGSIFDINHLVRVMKGFLGDMTFQEAYNRTRRILNIGVSSASIHELPRLLNFVTSPNVVIWSAVSASCSVPLVFSPASLLAKDPRTGELHPWNPSPQRWIDGSVDNDLPMTRLSEMFNVNHFIVSQVNPHVVPFLSRDTDLLPSASTTEPAPSSTWLTTLSSLARSELLHRMHVLTELGVFPNYLTKLRSVLAQTYSGDITILPHLPHALLVRVLRNPTPEFMRQAMLAGERATWPALARVQNHCSIEMAIDGAVQKVRAGLVFSPQLAGMRRGTLGRTSISRPVSRGGREGDWGFGGVKGGVVQMVQVVSEGSSAKDETLGESDTSIEVLALSEVGSSAVARRKGALAVQNVRHLLMPQA</sequence>
<dbReference type="Pfam" id="PF11815">
    <property type="entry name" value="DUF3336"/>
    <property type="match status" value="1"/>
</dbReference>
<feature type="region of interest" description="Disordered" evidence="7">
    <location>
        <begin position="21"/>
        <end position="45"/>
    </location>
</feature>
<dbReference type="InterPro" id="IPR002641">
    <property type="entry name" value="PNPLA_dom"/>
</dbReference>
<dbReference type="SUPFAM" id="SSF52151">
    <property type="entry name" value="FabD/lysophospholipase-like"/>
    <property type="match status" value="1"/>
</dbReference>
<dbReference type="CDD" id="cd07230">
    <property type="entry name" value="Pat_TGL4-5_like"/>
    <property type="match status" value="1"/>
</dbReference>
<keyword evidence="10" id="KW-1185">Reference proteome</keyword>
<evidence type="ECO:0000313" key="10">
    <source>
        <dbReference type="Proteomes" id="UP000799640"/>
    </source>
</evidence>
<dbReference type="Proteomes" id="UP000799640">
    <property type="component" value="Unassembled WGS sequence"/>
</dbReference>
<dbReference type="InterPro" id="IPR021771">
    <property type="entry name" value="Triacylglycerol_lipase_N"/>
</dbReference>
<proteinExistence type="inferred from homology"/>
<dbReference type="PANTHER" id="PTHR14226:SF10">
    <property type="entry name" value="TRIACYLGLYCEROL LIPASE 4-RELATED"/>
    <property type="match status" value="1"/>
</dbReference>
<dbReference type="PANTHER" id="PTHR14226">
    <property type="entry name" value="NEUROPATHY TARGET ESTERASE/SWISS CHEESE D.MELANOGASTER"/>
    <property type="match status" value="1"/>
</dbReference>
<dbReference type="InterPro" id="IPR016035">
    <property type="entry name" value="Acyl_Trfase/lysoPLipase"/>
</dbReference>
<feature type="active site" description="Nucleophile" evidence="5">
    <location>
        <position position="272"/>
    </location>
</feature>
<comment type="caution">
    <text evidence="5">Lacks conserved residue(s) required for the propagation of feature annotation.</text>
</comment>
<dbReference type="AlphaFoldDB" id="A0A6G1I4G9"/>
<keyword evidence="4 5" id="KW-0443">Lipid metabolism</keyword>
<reference evidence="9" key="1">
    <citation type="journal article" date="2020" name="Stud. Mycol.">
        <title>101 Dothideomycetes genomes: a test case for predicting lifestyles and emergence of pathogens.</title>
        <authorList>
            <person name="Haridas S."/>
            <person name="Albert R."/>
            <person name="Binder M."/>
            <person name="Bloem J."/>
            <person name="Labutti K."/>
            <person name="Salamov A."/>
            <person name="Andreopoulos B."/>
            <person name="Baker S."/>
            <person name="Barry K."/>
            <person name="Bills G."/>
            <person name="Bluhm B."/>
            <person name="Cannon C."/>
            <person name="Castanera R."/>
            <person name="Culley D."/>
            <person name="Daum C."/>
            <person name="Ezra D."/>
            <person name="Gonzalez J."/>
            <person name="Henrissat B."/>
            <person name="Kuo A."/>
            <person name="Liang C."/>
            <person name="Lipzen A."/>
            <person name="Lutzoni F."/>
            <person name="Magnuson J."/>
            <person name="Mondo S."/>
            <person name="Nolan M."/>
            <person name="Ohm R."/>
            <person name="Pangilinan J."/>
            <person name="Park H.-J."/>
            <person name="Ramirez L."/>
            <person name="Alfaro M."/>
            <person name="Sun H."/>
            <person name="Tritt A."/>
            <person name="Yoshinaga Y."/>
            <person name="Zwiers L.-H."/>
            <person name="Turgeon B."/>
            <person name="Goodwin S."/>
            <person name="Spatafora J."/>
            <person name="Crous P."/>
            <person name="Grigoriev I."/>
        </authorList>
    </citation>
    <scope>NUCLEOTIDE SEQUENCE</scope>
    <source>
        <strain evidence="9">CBS 262.69</strain>
    </source>
</reference>
<evidence type="ECO:0000256" key="2">
    <source>
        <dbReference type="ARBA" id="ARBA00022801"/>
    </source>
</evidence>
<evidence type="ECO:0000256" key="3">
    <source>
        <dbReference type="ARBA" id="ARBA00022963"/>
    </source>
</evidence>
<feature type="short sequence motif" description="GXSXG" evidence="5">
    <location>
        <begin position="270"/>
        <end position="274"/>
    </location>
</feature>
<keyword evidence="2 5" id="KW-0378">Hydrolase</keyword>
<gene>
    <name evidence="9" type="ORF">EJ06DRAFT_519866</name>
</gene>
<dbReference type="GO" id="GO:0006641">
    <property type="term" value="P:triglyceride metabolic process"/>
    <property type="evidence" value="ECO:0007669"/>
    <property type="project" value="UniProtKB-ARBA"/>
</dbReference>
<comment type="function">
    <text evidence="6">Lipid hydrolase.</text>
</comment>
<evidence type="ECO:0000256" key="4">
    <source>
        <dbReference type="ARBA" id="ARBA00023098"/>
    </source>
</evidence>
<evidence type="ECO:0000256" key="6">
    <source>
        <dbReference type="RuleBase" id="RU362055"/>
    </source>
</evidence>
<keyword evidence="3 5" id="KW-0442">Lipid degradation</keyword>
<feature type="active site" description="Proton acceptor" evidence="5">
    <location>
        <position position="424"/>
    </location>
</feature>
<feature type="domain" description="PNPLA" evidence="8">
    <location>
        <begin position="239"/>
        <end position="437"/>
    </location>
</feature>
<name>A0A6G1I4G9_9PEZI</name>
<evidence type="ECO:0000313" key="9">
    <source>
        <dbReference type="EMBL" id="KAF2402875.1"/>
    </source>
</evidence>
<organism evidence="9 10">
    <name type="scientific">Trichodelitschia bisporula</name>
    <dbReference type="NCBI Taxonomy" id="703511"/>
    <lineage>
        <taxon>Eukaryota</taxon>
        <taxon>Fungi</taxon>
        <taxon>Dikarya</taxon>
        <taxon>Ascomycota</taxon>
        <taxon>Pezizomycotina</taxon>
        <taxon>Dothideomycetes</taxon>
        <taxon>Dothideomycetes incertae sedis</taxon>
        <taxon>Phaeotrichales</taxon>
        <taxon>Phaeotrichaceae</taxon>
        <taxon>Trichodelitschia</taxon>
    </lineage>
</organism>
<dbReference type="GO" id="GO:0004806">
    <property type="term" value="F:triacylglycerol lipase activity"/>
    <property type="evidence" value="ECO:0007669"/>
    <property type="project" value="InterPro"/>
</dbReference>